<reference evidence="3" key="1">
    <citation type="submission" date="2023-07" db="EMBL/GenBank/DDBJ databases">
        <authorList>
            <person name="Stuckert A."/>
        </authorList>
    </citation>
    <scope>NUCLEOTIDE SEQUENCE</scope>
</reference>
<proteinExistence type="predicted"/>
<protein>
    <recommendedName>
        <fullName evidence="2">MUN domain-containing protein</fullName>
    </recommendedName>
</protein>
<feature type="region of interest" description="Disordered" evidence="1">
    <location>
        <begin position="292"/>
        <end position="332"/>
    </location>
</feature>
<evidence type="ECO:0000256" key="1">
    <source>
        <dbReference type="SAM" id="MobiDB-lite"/>
    </source>
</evidence>
<feature type="compositionally biased region" description="Basic and acidic residues" evidence="1">
    <location>
        <begin position="308"/>
        <end position="321"/>
    </location>
</feature>
<evidence type="ECO:0000313" key="3">
    <source>
        <dbReference type="EMBL" id="CAJ0944751.1"/>
    </source>
</evidence>
<dbReference type="Pfam" id="PF06292">
    <property type="entry name" value="MUN"/>
    <property type="match status" value="1"/>
</dbReference>
<keyword evidence="4" id="KW-1185">Reference proteome</keyword>
<sequence length="332" mass="38187">NRRGKKRSKSTRKPQQKRIKNAAEPHKKRDKSAEKRTDKSAVSGAIRLKIHVEIKGEENVPPYHIQYTCLHENLFHYLTEVQNNGSVKIPEVKGDEAWKVYFDDSAQEIVDEFAMRYGIESIYQAMTHFSCLSSKYMCPGVPAVMSTLLANINAFYAHTTATTNVSASDRFAATNFGREKFIKLLDQLHNSLRIDLSKYRDNFPASNPERLQDLKSTVDLLTSITFFRMKVAYIIVLELQSPPRASTVVKDCVRACLDSTYKYIFVNCHELYSQLLDQRLEKQQQLFAQSQTERDAGIDVPAEQTPLRLEENGRPQRRRIEIPPVQQRKLDS</sequence>
<evidence type="ECO:0000313" key="4">
    <source>
        <dbReference type="Proteomes" id="UP001176940"/>
    </source>
</evidence>
<evidence type="ECO:0000259" key="2">
    <source>
        <dbReference type="Pfam" id="PF06292"/>
    </source>
</evidence>
<accession>A0ABN9LP98</accession>
<dbReference type="InterPro" id="IPR027080">
    <property type="entry name" value="Unc-13"/>
</dbReference>
<dbReference type="PANTHER" id="PTHR10480">
    <property type="entry name" value="PROTEIN UNC-13 HOMOLOG"/>
    <property type="match status" value="1"/>
</dbReference>
<dbReference type="InterPro" id="IPR010439">
    <property type="entry name" value="MUN_dom"/>
</dbReference>
<dbReference type="Proteomes" id="UP001176940">
    <property type="component" value="Unassembled WGS sequence"/>
</dbReference>
<feature type="compositionally biased region" description="Basic and acidic residues" evidence="1">
    <location>
        <begin position="21"/>
        <end position="39"/>
    </location>
</feature>
<gene>
    <name evidence="3" type="ORF">RIMI_LOCUS10560968</name>
</gene>
<feature type="domain" description="MUN" evidence="2">
    <location>
        <begin position="247"/>
        <end position="285"/>
    </location>
</feature>
<dbReference type="EMBL" id="CAUEEQ010022941">
    <property type="protein sequence ID" value="CAJ0944751.1"/>
    <property type="molecule type" value="Genomic_DNA"/>
</dbReference>
<organism evidence="3 4">
    <name type="scientific">Ranitomeya imitator</name>
    <name type="common">mimic poison frog</name>
    <dbReference type="NCBI Taxonomy" id="111125"/>
    <lineage>
        <taxon>Eukaryota</taxon>
        <taxon>Metazoa</taxon>
        <taxon>Chordata</taxon>
        <taxon>Craniata</taxon>
        <taxon>Vertebrata</taxon>
        <taxon>Euteleostomi</taxon>
        <taxon>Amphibia</taxon>
        <taxon>Batrachia</taxon>
        <taxon>Anura</taxon>
        <taxon>Neobatrachia</taxon>
        <taxon>Hyloidea</taxon>
        <taxon>Dendrobatidae</taxon>
        <taxon>Dendrobatinae</taxon>
        <taxon>Ranitomeya</taxon>
    </lineage>
</organism>
<feature type="region of interest" description="Disordered" evidence="1">
    <location>
        <begin position="1"/>
        <end position="40"/>
    </location>
</feature>
<feature type="non-terminal residue" evidence="3">
    <location>
        <position position="1"/>
    </location>
</feature>
<comment type="caution">
    <text evidence="3">The sequence shown here is derived from an EMBL/GenBank/DDBJ whole genome shotgun (WGS) entry which is preliminary data.</text>
</comment>
<feature type="compositionally biased region" description="Basic residues" evidence="1">
    <location>
        <begin position="1"/>
        <end position="20"/>
    </location>
</feature>
<dbReference type="PANTHER" id="PTHR10480:SF2">
    <property type="entry name" value="PROTEIN UNC-13 HOMOLOG C"/>
    <property type="match status" value="1"/>
</dbReference>
<name>A0ABN9LP98_9NEOB</name>